<keyword evidence="2" id="KW-1185">Reference proteome</keyword>
<organism evidence="1 2">
    <name type="scientific">Pyropia yezoensis</name>
    <name type="common">Susabi-nori</name>
    <name type="synonym">Porphyra yezoensis</name>
    <dbReference type="NCBI Taxonomy" id="2788"/>
    <lineage>
        <taxon>Eukaryota</taxon>
        <taxon>Rhodophyta</taxon>
        <taxon>Bangiophyceae</taxon>
        <taxon>Bangiales</taxon>
        <taxon>Bangiaceae</taxon>
        <taxon>Pyropia</taxon>
    </lineage>
</organism>
<evidence type="ECO:0000313" key="2">
    <source>
        <dbReference type="Proteomes" id="UP000798662"/>
    </source>
</evidence>
<evidence type="ECO:0000313" key="1">
    <source>
        <dbReference type="EMBL" id="KAK1864748.1"/>
    </source>
</evidence>
<comment type="caution">
    <text evidence="1">The sequence shown here is derived from an EMBL/GenBank/DDBJ whole genome shotgun (WGS) entry which is preliminary data.</text>
</comment>
<sequence length="299" mass="32829">MSLMAAFVGVAPASAFLSSTVGRSLTTRRHVKATPMARRPRPPGMMAEDFGEWKKKADKKGSKSTTAEKTNATVKVDDEVQSISENNTESNVTAFQPPTVDTTVFSDWVDQFDAKLTAVKQKVADVDTDEIKGETSAAAKSLVDNFLAGDWLNRGELWGALQVAFVYMMLKDPGNLDVVVSFFVGPVVLFAGAALSLKGAWDLGRKQISLWPAPVPEGTLRTDGIYAYIRHPLYAGLLLASFGYASATMSAERFALTFALMYALKNKVEVEEKFLEDVYGDEFDDYVEATPYKFIPKIY</sequence>
<dbReference type="EMBL" id="CM020619">
    <property type="protein sequence ID" value="KAK1864748.1"/>
    <property type="molecule type" value="Genomic_DNA"/>
</dbReference>
<proteinExistence type="predicted"/>
<protein>
    <submittedName>
        <fullName evidence="1">Uncharacterized protein</fullName>
    </submittedName>
</protein>
<name>A0ACC3C4F6_PYRYE</name>
<reference evidence="1" key="1">
    <citation type="submission" date="2019-11" db="EMBL/GenBank/DDBJ databases">
        <title>Nori genome reveals adaptations in red seaweeds to the harsh intertidal environment.</title>
        <authorList>
            <person name="Wang D."/>
            <person name="Mao Y."/>
        </authorList>
    </citation>
    <scope>NUCLEOTIDE SEQUENCE</scope>
    <source>
        <tissue evidence="1">Gametophyte</tissue>
    </source>
</reference>
<accession>A0ACC3C4F6</accession>
<dbReference type="Proteomes" id="UP000798662">
    <property type="component" value="Chromosome 2"/>
</dbReference>
<gene>
    <name evidence="1" type="ORF">I4F81_007292</name>
</gene>